<dbReference type="AlphaFoldDB" id="S7ZQD1"/>
<reference evidence="1 2" key="1">
    <citation type="journal article" date="2013" name="PLoS ONE">
        <title>Genomic and secretomic analyses reveal unique features of the lignocellulolytic enzyme system of Penicillium decumbens.</title>
        <authorList>
            <person name="Liu G."/>
            <person name="Zhang L."/>
            <person name="Wei X."/>
            <person name="Zou G."/>
            <person name="Qin Y."/>
            <person name="Ma L."/>
            <person name="Li J."/>
            <person name="Zheng H."/>
            <person name="Wang S."/>
            <person name="Wang C."/>
            <person name="Xun L."/>
            <person name="Zhao G.-P."/>
            <person name="Zhou Z."/>
            <person name="Qu Y."/>
        </authorList>
    </citation>
    <scope>NUCLEOTIDE SEQUENCE [LARGE SCALE GENOMIC DNA]</scope>
    <source>
        <strain evidence="2">114-2 / CGMCC 5302</strain>
    </source>
</reference>
<sequence>MCRIGESQRSTGSPVQETCTYRVLSDAAMIRPRRSSNNEWQDSRTGRMRPLIINLWRNPKNERGEGANSWTLRHRDTETQEAGRWTLKRRIVEGYQSTGSGSVSLIAMPRIAISSNLLVWVPRPGLIEWSSGVRR</sequence>
<evidence type="ECO:0000313" key="1">
    <source>
        <dbReference type="EMBL" id="EPS32629.1"/>
    </source>
</evidence>
<keyword evidence="2" id="KW-1185">Reference proteome</keyword>
<dbReference type="Proteomes" id="UP000019376">
    <property type="component" value="Unassembled WGS sequence"/>
</dbReference>
<protein>
    <submittedName>
        <fullName evidence="1">Uncharacterized protein</fullName>
    </submittedName>
</protein>
<gene>
    <name evidence="1" type="ORF">PDE_07589</name>
</gene>
<accession>S7ZQD1</accession>
<proteinExistence type="predicted"/>
<evidence type="ECO:0000313" key="2">
    <source>
        <dbReference type="Proteomes" id="UP000019376"/>
    </source>
</evidence>
<organism evidence="1 2">
    <name type="scientific">Penicillium oxalicum (strain 114-2 / CGMCC 5302)</name>
    <name type="common">Penicillium decumbens</name>
    <dbReference type="NCBI Taxonomy" id="933388"/>
    <lineage>
        <taxon>Eukaryota</taxon>
        <taxon>Fungi</taxon>
        <taxon>Dikarya</taxon>
        <taxon>Ascomycota</taxon>
        <taxon>Pezizomycotina</taxon>
        <taxon>Eurotiomycetes</taxon>
        <taxon>Eurotiomycetidae</taxon>
        <taxon>Eurotiales</taxon>
        <taxon>Aspergillaceae</taxon>
        <taxon>Penicillium</taxon>
    </lineage>
</organism>
<name>S7ZQD1_PENO1</name>
<dbReference type="EMBL" id="KB644414">
    <property type="protein sequence ID" value="EPS32629.1"/>
    <property type="molecule type" value="Genomic_DNA"/>
</dbReference>
<dbReference type="HOGENOM" id="CLU_1886477_0_0_1"/>